<organism evidence="7 8">
    <name type="scientific">Rhamnella rubrinervis</name>
    <dbReference type="NCBI Taxonomy" id="2594499"/>
    <lineage>
        <taxon>Eukaryota</taxon>
        <taxon>Viridiplantae</taxon>
        <taxon>Streptophyta</taxon>
        <taxon>Embryophyta</taxon>
        <taxon>Tracheophyta</taxon>
        <taxon>Spermatophyta</taxon>
        <taxon>Magnoliopsida</taxon>
        <taxon>eudicotyledons</taxon>
        <taxon>Gunneridae</taxon>
        <taxon>Pentapetalae</taxon>
        <taxon>rosids</taxon>
        <taxon>fabids</taxon>
        <taxon>Rosales</taxon>
        <taxon>Rhamnaceae</taxon>
        <taxon>rhamnoid group</taxon>
        <taxon>Rhamneae</taxon>
        <taxon>Rhamnella</taxon>
    </lineage>
</organism>
<evidence type="ECO:0000313" key="8">
    <source>
        <dbReference type="Proteomes" id="UP000796880"/>
    </source>
</evidence>
<reference evidence="7" key="1">
    <citation type="submission" date="2020-03" db="EMBL/GenBank/DDBJ databases">
        <title>A high-quality chromosome-level genome assembly of a woody plant with both climbing and erect habits, Rhamnella rubrinervis.</title>
        <authorList>
            <person name="Lu Z."/>
            <person name="Yang Y."/>
            <person name="Zhu X."/>
            <person name="Sun Y."/>
        </authorList>
    </citation>
    <scope>NUCLEOTIDE SEQUENCE</scope>
    <source>
        <strain evidence="7">BYM</strain>
        <tissue evidence="7">Leaf</tissue>
    </source>
</reference>
<dbReference type="InterPro" id="IPR009668">
    <property type="entry name" value="RNA_pol-assoc_fac_A49-like"/>
</dbReference>
<dbReference type="Proteomes" id="UP000796880">
    <property type="component" value="Unassembled WGS sequence"/>
</dbReference>
<sequence>MDSEDGEDTKYQLIENQKRLEPSSPTDMKKKKKKKKRVAPVEATIQVLQELPDRASPLVGYFPSGFDPNSVEPSSTTVRVFRNRDKPKRLQLVATPPGSKVDFVGTNYTGEAEAGQQHCNYALGVLDKATQTLKVVPISSNKIFRLEPKVGSHKEPENLAVEESSAQQKADKARELTNLYGTKKSINQAKKLHSLKLDDDPDSQKDLDGKIKEVVVNKEALESTEPQSILNIPPYNTAATSPEEAYPLDKIIYKGEWNFLKDIYELLQKETEVSWDAFPTFISNRIHKLRQIQDDEEKMKLCCIFSYITHLIKYKDKHSMDGVSSAKRHSFPSILRNKFSNMFADPEAKRMSTDKLELLISYVLVLTLYADEFKTDYSDIAKDLRVSSLTLRPRFERLGCKIIRQKNLSLATLPIPLQFPQVRRKRRR</sequence>
<dbReference type="GO" id="GO:0006351">
    <property type="term" value="P:DNA-templated transcription"/>
    <property type="evidence" value="ECO:0007669"/>
    <property type="project" value="InterPro"/>
</dbReference>
<dbReference type="AlphaFoldDB" id="A0A8K0HEZ3"/>
<dbReference type="EMBL" id="VOIH02000003">
    <property type="protein sequence ID" value="KAF3450569.1"/>
    <property type="molecule type" value="Genomic_DNA"/>
</dbReference>
<accession>A0A8K0HEZ3</accession>
<keyword evidence="8" id="KW-1185">Reference proteome</keyword>
<feature type="region of interest" description="Disordered" evidence="6">
    <location>
        <begin position="1"/>
        <end position="39"/>
    </location>
</feature>
<name>A0A8K0HEZ3_9ROSA</name>
<keyword evidence="3" id="KW-0240">DNA-directed RNA polymerase</keyword>
<comment type="subcellular location">
    <subcellularLocation>
        <location evidence="1">Nucleus</location>
        <location evidence="1">Nucleolus</location>
    </subcellularLocation>
</comment>
<evidence type="ECO:0000256" key="4">
    <source>
        <dbReference type="ARBA" id="ARBA00023163"/>
    </source>
</evidence>
<evidence type="ECO:0000256" key="6">
    <source>
        <dbReference type="SAM" id="MobiDB-lite"/>
    </source>
</evidence>
<dbReference type="GO" id="GO:0003677">
    <property type="term" value="F:DNA binding"/>
    <property type="evidence" value="ECO:0007669"/>
    <property type="project" value="InterPro"/>
</dbReference>
<evidence type="ECO:0008006" key="9">
    <source>
        <dbReference type="Google" id="ProtNLM"/>
    </source>
</evidence>
<evidence type="ECO:0000256" key="1">
    <source>
        <dbReference type="ARBA" id="ARBA00004604"/>
    </source>
</evidence>
<feature type="compositionally biased region" description="Basic residues" evidence="6">
    <location>
        <begin position="29"/>
        <end position="38"/>
    </location>
</feature>
<protein>
    <recommendedName>
        <fullName evidence="9">DNA-directed RNA polymerase I subunit rpa49</fullName>
    </recommendedName>
</protein>
<keyword evidence="4" id="KW-0804">Transcription</keyword>
<evidence type="ECO:0000313" key="7">
    <source>
        <dbReference type="EMBL" id="KAF3450569.1"/>
    </source>
</evidence>
<dbReference type="OrthoDB" id="532500at2759"/>
<evidence type="ECO:0000256" key="5">
    <source>
        <dbReference type="ARBA" id="ARBA00023242"/>
    </source>
</evidence>
<keyword evidence="5" id="KW-0539">Nucleus</keyword>
<evidence type="ECO:0000256" key="2">
    <source>
        <dbReference type="ARBA" id="ARBA00009430"/>
    </source>
</evidence>
<comment type="caution">
    <text evidence="7">The sequence shown here is derived from an EMBL/GenBank/DDBJ whole genome shotgun (WGS) entry which is preliminary data.</text>
</comment>
<dbReference type="Pfam" id="PF06870">
    <property type="entry name" value="RNA_pol_I_A49"/>
    <property type="match status" value="1"/>
</dbReference>
<dbReference type="GO" id="GO:0000428">
    <property type="term" value="C:DNA-directed RNA polymerase complex"/>
    <property type="evidence" value="ECO:0007669"/>
    <property type="project" value="UniProtKB-KW"/>
</dbReference>
<evidence type="ECO:0000256" key="3">
    <source>
        <dbReference type="ARBA" id="ARBA00022478"/>
    </source>
</evidence>
<dbReference type="PANTHER" id="PTHR14440">
    <property type="entry name" value="DNA-DIRECTED RNA POLYMERASE I SUBUNIT RPA49"/>
    <property type="match status" value="1"/>
</dbReference>
<dbReference type="GO" id="GO:0005730">
    <property type="term" value="C:nucleolus"/>
    <property type="evidence" value="ECO:0007669"/>
    <property type="project" value="UniProtKB-SubCell"/>
</dbReference>
<comment type="similarity">
    <text evidence="2">Belongs to the eukaryotic RPA49/POLR1E RNA polymerase subunit family.</text>
</comment>
<gene>
    <name evidence="7" type="ORF">FNV43_RR06658</name>
</gene>
<proteinExistence type="inferred from homology"/>